<name>A0AAV9N185_9EURO</name>
<reference evidence="9 10" key="1">
    <citation type="submission" date="2023-08" db="EMBL/GenBank/DDBJ databases">
        <title>Black Yeasts Isolated from many extreme environments.</title>
        <authorList>
            <person name="Coleine C."/>
            <person name="Stajich J.E."/>
            <person name="Selbmann L."/>
        </authorList>
    </citation>
    <scope>NUCLEOTIDE SEQUENCE [LARGE SCALE GENOMIC DNA]</scope>
    <source>
        <strain evidence="9 10">CCFEE 5792</strain>
    </source>
</reference>
<evidence type="ECO:0000259" key="8">
    <source>
        <dbReference type="PROSITE" id="PS50850"/>
    </source>
</evidence>
<dbReference type="Pfam" id="PF07690">
    <property type="entry name" value="MFS_1"/>
    <property type="match status" value="1"/>
</dbReference>
<feature type="region of interest" description="Disordered" evidence="6">
    <location>
        <begin position="1"/>
        <end position="21"/>
    </location>
</feature>
<feature type="transmembrane region" description="Helical" evidence="7">
    <location>
        <begin position="156"/>
        <end position="180"/>
    </location>
</feature>
<evidence type="ECO:0000256" key="4">
    <source>
        <dbReference type="ARBA" id="ARBA00022989"/>
    </source>
</evidence>
<keyword evidence="3 7" id="KW-0812">Transmembrane</keyword>
<dbReference type="RefSeq" id="XP_064703223.1">
    <property type="nucleotide sequence ID" value="XM_064849922.1"/>
</dbReference>
<keyword evidence="4 7" id="KW-1133">Transmembrane helix</keyword>
<feature type="transmembrane region" description="Helical" evidence="7">
    <location>
        <begin position="291"/>
        <end position="308"/>
    </location>
</feature>
<dbReference type="PANTHER" id="PTHR43791">
    <property type="entry name" value="PERMEASE-RELATED"/>
    <property type="match status" value="1"/>
</dbReference>
<evidence type="ECO:0000256" key="2">
    <source>
        <dbReference type="ARBA" id="ARBA00022448"/>
    </source>
</evidence>
<organism evidence="9 10">
    <name type="scientific">Exophiala bonariae</name>
    <dbReference type="NCBI Taxonomy" id="1690606"/>
    <lineage>
        <taxon>Eukaryota</taxon>
        <taxon>Fungi</taxon>
        <taxon>Dikarya</taxon>
        <taxon>Ascomycota</taxon>
        <taxon>Pezizomycotina</taxon>
        <taxon>Eurotiomycetes</taxon>
        <taxon>Chaetothyriomycetidae</taxon>
        <taxon>Chaetothyriales</taxon>
        <taxon>Herpotrichiellaceae</taxon>
        <taxon>Exophiala</taxon>
    </lineage>
</organism>
<accession>A0AAV9N185</accession>
<keyword evidence="5 7" id="KW-0472">Membrane</keyword>
<gene>
    <name evidence="9" type="ORF">LTR84_006361</name>
</gene>
<keyword evidence="2" id="KW-0813">Transport</keyword>
<feature type="domain" description="Major facilitator superfamily (MFS) profile" evidence="8">
    <location>
        <begin position="64"/>
        <end position="476"/>
    </location>
</feature>
<evidence type="ECO:0000313" key="10">
    <source>
        <dbReference type="Proteomes" id="UP001358417"/>
    </source>
</evidence>
<comment type="subcellular location">
    <subcellularLocation>
        <location evidence="1">Membrane</location>
        <topology evidence="1">Multi-pass membrane protein</topology>
    </subcellularLocation>
</comment>
<dbReference type="GO" id="GO:0022857">
    <property type="term" value="F:transmembrane transporter activity"/>
    <property type="evidence" value="ECO:0007669"/>
    <property type="project" value="InterPro"/>
</dbReference>
<protein>
    <recommendedName>
        <fullName evidence="8">Major facilitator superfamily (MFS) profile domain-containing protein</fullName>
    </recommendedName>
</protein>
<feature type="transmembrane region" description="Helical" evidence="7">
    <location>
        <begin position="449"/>
        <end position="470"/>
    </location>
</feature>
<evidence type="ECO:0000256" key="1">
    <source>
        <dbReference type="ARBA" id="ARBA00004141"/>
    </source>
</evidence>
<feature type="transmembrane region" description="Helical" evidence="7">
    <location>
        <begin position="416"/>
        <end position="437"/>
    </location>
</feature>
<dbReference type="InterPro" id="IPR020846">
    <property type="entry name" value="MFS_dom"/>
</dbReference>
<evidence type="ECO:0000256" key="6">
    <source>
        <dbReference type="SAM" id="MobiDB-lite"/>
    </source>
</evidence>
<feature type="transmembrane region" description="Helical" evidence="7">
    <location>
        <begin position="383"/>
        <end position="404"/>
    </location>
</feature>
<dbReference type="PROSITE" id="PS50850">
    <property type="entry name" value="MFS"/>
    <property type="match status" value="1"/>
</dbReference>
<feature type="transmembrane region" description="Helical" evidence="7">
    <location>
        <begin position="359"/>
        <end position="377"/>
    </location>
</feature>
<feature type="transmembrane region" description="Helical" evidence="7">
    <location>
        <begin position="328"/>
        <end position="347"/>
    </location>
</feature>
<feature type="transmembrane region" description="Helical" evidence="7">
    <location>
        <begin position="192"/>
        <end position="212"/>
    </location>
</feature>
<dbReference type="AlphaFoldDB" id="A0AAV9N185"/>
<feature type="transmembrane region" description="Helical" evidence="7">
    <location>
        <begin position="60"/>
        <end position="77"/>
    </location>
</feature>
<comment type="caution">
    <text evidence="9">The sequence shown here is derived from an EMBL/GenBank/DDBJ whole genome shotgun (WGS) entry which is preliminary data.</text>
</comment>
<dbReference type="FunFam" id="1.20.1250.20:FF:000013">
    <property type="entry name" value="MFS general substrate transporter"/>
    <property type="match status" value="1"/>
</dbReference>
<evidence type="ECO:0000256" key="7">
    <source>
        <dbReference type="SAM" id="Phobius"/>
    </source>
</evidence>
<evidence type="ECO:0000313" key="9">
    <source>
        <dbReference type="EMBL" id="KAK5047696.1"/>
    </source>
</evidence>
<dbReference type="GO" id="GO:0016020">
    <property type="term" value="C:membrane"/>
    <property type="evidence" value="ECO:0007669"/>
    <property type="project" value="UniProtKB-SubCell"/>
</dbReference>
<dbReference type="InterPro" id="IPR036259">
    <property type="entry name" value="MFS_trans_sf"/>
</dbReference>
<dbReference type="InterPro" id="IPR011701">
    <property type="entry name" value="MFS"/>
</dbReference>
<evidence type="ECO:0000256" key="3">
    <source>
        <dbReference type="ARBA" id="ARBA00022692"/>
    </source>
</evidence>
<dbReference type="GeneID" id="89974533"/>
<sequence>MSDHLGSKGPRSHDLQVDQDTEKPLSAHKEHLFDQDHVAVDYAGAHAKLDPEEIKLVKRLDMFIMPTLWIMYVFNYLDRNAIALARLDNLEDDLGLDSTQYQTCVMVLFAGYLCGQIPSNMLMTKVRPSWYMAGAMAVWAIVSALTAVAHDFTGLVLARFFLGLVEAPFYPGALYMLSLFYTRKEIATRMSVLYTGALAATAVAGLIAIGIFEMSGVGGITGWRWLFIIQGALTFVIAVVSGFILPDEPLKTKWLSEAQRQLAHDRIHADTVEVRENSSALRGLWESVKDVRLWVFVLMQHMHIAAGAYKNFFPTVIQTLGYGRTATLALTCPPYFIAGVTSILWALNSGRMNERTWHITIAKSVAIIGFVTACSTLNTGARYFAMCLFSIGVYACHSIILGWVAVTCAQTKEKKAVSLAVVNTFATLSQIWTAYLWPSSDAPRYTMAMSASAAVSFGALALAWIMKFMLISANKKIKQSNNEATLLYAY</sequence>
<dbReference type="SUPFAM" id="SSF103473">
    <property type="entry name" value="MFS general substrate transporter"/>
    <property type="match status" value="1"/>
</dbReference>
<dbReference type="Gene3D" id="1.20.1250.20">
    <property type="entry name" value="MFS general substrate transporter like domains"/>
    <property type="match status" value="1"/>
</dbReference>
<feature type="transmembrane region" description="Helical" evidence="7">
    <location>
        <begin position="224"/>
        <end position="245"/>
    </location>
</feature>
<proteinExistence type="predicted"/>
<dbReference type="EMBL" id="JAVRRD010000024">
    <property type="protein sequence ID" value="KAK5047696.1"/>
    <property type="molecule type" value="Genomic_DNA"/>
</dbReference>
<dbReference type="Proteomes" id="UP001358417">
    <property type="component" value="Unassembled WGS sequence"/>
</dbReference>
<keyword evidence="10" id="KW-1185">Reference proteome</keyword>
<dbReference type="PANTHER" id="PTHR43791:SF12">
    <property type="entry name" value="MAJOR FACILITATOR SUPERFAMILY (MFS) PROFILE DOMAIN-CONTAINING PROTEIN"/>
    <property type="match status" value="1"/>
</dbReference>
<feature type="transmembrane region" description="Helical" evidence="7">
    <location>
        <begin position="130"/>
        <end position="150"/>
    </location>
</feature>
<dbReference type="FunFam" id="1.20.1250.20:FF:000057">
    <property type="entry name" value="MFS general substrate transporter"/>
    <property type="match status" value="1"/>
</dbReference>
<evidence type="ECO:0000256" key="5">
    <source>
        <dbReference type="ARBA" id="ARBA00023136"/>
    </source>
</evidence>